<sequence>MLNLSEEKRQEYLQIAIGIGIGLIFFLLSFTVPYERVEFLSLDARFNLRPPIQQNPDIATIDIDDRALRDEGRWQDWTRDKHARVIDVIHSAGGAMVGVDIYFSEDSQQVVHLQDVLRASSLDEVVGSLRDYDAELAAAAKKAGSIYWGATFILNEGDGSERPSELAETNYSRLSHDVLEFLFRRGSCVVFDAKMTCSVPDAVAPQAFPIPCLVEASRGIGFAQIVREADGLVRKYPTFIQYRAPEDEEHVYLFPSMGLAMACEYLQVPLKNLRLHFNKHIEIPDAIMPDGSRRTLRIPINQRGEMIINWIGDFKDAFRHYPYSSLLQLQDRETLSRIKHFLSLQDTAIFDDPVLLMNATASAFPGVDSVPECIAAIYGARKYEEALESGTSEFSPALFQQVFAIAPEDAPALFEGQAEVFENVRGHYQMLHFLKSNPAISLEDAAKATQTNPGAVDSHYRRIQALLRAGGPQPSDRPLYFPEPVMLEGKEISLNELKGGVFFYGLTATGTHDLNPMPFNPRYPMVGAIANVFNTIVTAQFITPFASRWKLPIFVFIGFFTAYILSSRTTIRGSLFTMLFLVAYLLFAYWLFVNRRIWVDVVGPVGTILVSDAVIVWYKFNTAEKKRRFIKSAFEHYMNPAVVEQIAKNPDMLELGGKEMELTAFFSDVAGFTTISEQLNPPQLVELLNEYLTAMTDIVLKYNGLLDKYEGDAIIAVFGAPIHYSDHAAKACFVALDMQEKLKQMREGWKSEGKPQLHARVGINSGQMVVGNMGSKTRFDYTVIGDSVNLASRLEGVNKQYSTSIMISEFTYALCKSDVHVREIDLIQVKGKAKPVSIYEVLGRASESLPPGLEEVVNHYLIGLQAYRKKAWQEAIKAFEQALAAVPDDGPSLTYLNRCREYLSAPPPPDWDGVYVMTTK</sequence>
<keyword evidence="3" id="KW-1003">Cell membrane</keyword>
<keyword evidence="6 8" id="KW-0472">Membrane</keyword>
<dbReference type="InterPro" id="IPR007890">
    <property type="entry name" value="CHASE2"/>
</dbReference>
<feature type="transmembrane region" description="Helical" evidence="8">
    <location>
        <begin position="12"/>
        <end position="32"/>
    </location>
</feature>
<keyword evidence="5 8" id="KW-1133">Transmembrane helix</keyword>
<comment type="subcellular location">
    <subcellularLocation>
        <location evidence="1">Cell envelope</location>
    </subcellularLocation>
</comment>
<feature type="repeat" description="TPR" evidence="7">
    <location>
        <begin position="856"/>
        <end position="889"/>
    </location>
</feature>
<reference evidence="10 11" key="1">
    <citation type="journal article" date="2017" name="ISME J.">
        <title>Energy and carbon metabolisms in a deep terrestrial subsurface fluid microbial community.</title>
        <authorList>
            <person name="Momper L."/>
            <person name="Jungbluth S.P."/>
            <person name="Lee M.D."/>
            <person name="Amend J.P."/>
        </authorList>
    </citation>
    <scope>NUCLEOTIDE SEQUENCE [LARGE SCALE GENOMIC DNA]</scope>
    <source>
        <strain evidence="10">SURF_5</strain>
    </source>
</reference>
<dbReference type="InterPro" id="IPR001054">
    <property type="entry name" value="A/G_cyclase"/>
</dbReference>
<dbReference type="SMART" id="SM01080">
    <property type="entry name" value="CHASE2"/>
    <property type="match status" value="1"/>
</dbReference>
<accession>A0A3A4P1D6</accession>
<evidence type="ECO:0000256" key="5">
    <source>
        <dbReference type="ARBA" id="ARBA00022989"/>
    </source>
</evidence>
<dbReference type="Pfam" id="PF00211">
    <property type="entry name" value="Guanylate_cyc"/>
    <property type="match status" value="1"/>
</dbReference>
<evidence type="ECO:0000256" key="2">
    <source>
        <dbReference type="ARBA" id="ARBA00005381"/>
    </source>
</evidence>
<evidence type="ECO:0000256" key="8">
    <source>
        <dbReference type="SAM" id="Phobius"/>
    </source>
</evidence>
<feature type="transmembrane region" description="Helical" evidence="8">
    <location>
        <begin position="597"/>
        <end position="618"/>
    </location>
</feature>
<dbReference type="EMBL" id="QZKU01000064">
    <property type="protein sequence ID" value="RJP21814.1"/>
    <property type="molecule type" value="Genomic_DNA"/>
</dbReference>
<dbReference type="SMART" id="SM00044">
    <property type="entry name" value="CYCc"/>
    <property type="match status" value="1"/>
</dbReference>
<feature type="transmembrane region" description="Helical" evidence="8">
    <location>
        <begin position="549"/>
        <end position="566"/>
    </location>
</feature>
<dbReference type="InterPro" id="IPR019734">
    <property type="entry name" value="TPR_rpt"/>
</dbReference>
<evidence type="ECO:0000256" key="1">
    <source>
        <dbReference type="ARBA" id="ARBA00004196"/>
    </source>
</evidence>
<dbReference type="SUPFAM" id="SSF55073">
    <property type="entry name" value="Nucleotide cyclase"/>
    <property type="match status" value="1"/>
</dbReference>
<dbReference type="Pfam" id="PF05226">
    <property type="entry name" value="CHASE2"/>
    <property type="match status" value="1"/>
</dbReference>
<evidence type="ECO:0000313" key="10">
    <source>
        <dbReference type="EMBL" id="RJP21814.1"/>
    </source>
</evidence>
<feature type="domain" description="Guanylate cyclase" evidence="9">
    <location>
        <begin position="663"/>
        <end position="795"/>
    </location>
</feature>
<evidence type="ECO:0000256" key="4">
    <source>
        <dbReference type="ARBA" id="ARBA00022692"/>
    </source>
</evidence>
<dbReference type="PANTHER" id="PTHR43081:SF1">
    <property type="entry name" value="ADENYLATE CYCLASE, TERMINAL-DIFFERENTIATION SPECIFIC"/>
    <property type="match status" value="1"/>
</dbReference>
<evidence type="ECO:0000313" key="11">
    <source>
        <dbReference type="Proteomes" id="UP000265882"/>
    </source>
</evidence>
<comment type="caution">
    <text evidence="10">The sequence shown here is derived from an EMBL/GenBank/DDBJ whole genome shotgun (WGS) entry which is preliminary data.</text>
</comment>
<dbReference type="InterPro" id="IPR011990">
    <property type="entry name" value="TPR-like_helical_dom_sf"/>
</dbReference>
<gene>
    <name evidence="10" type="ORF">C4520_09155</name>
</gene>
<keyword evidence="4 8" id="KW-0812">Transmembrane</keyword>
<dbReference type="Proteomes" id="UP000265882">
    <property type="component" value="Unassembled WGS sequence"/>
</dbReference>
<dbReference type="GO" id="GO:0006171">
    <property type="term" value="P:cAMP biosynthetic process"/>
    <property type="evidence" value="ECO:0007669"/>
    <property type="project" value="TreeGrafter"/>
</dbReference>
<evidence type="ECO:0000256" key="6">
    <source>
        <dbReference type="ARBA" id="ARBA00023136"/>
    </source>
</evidence>
<dbReference type="PROSITE" id="PS50125">
    <property type="entry name" value="GUANYLATE_CYCLASE_2"/>
    <property type="match status" value="1"/>
</dbReference>
<name>A0A3A4P1D6_ABYX5</name>
<dbReference type="GO" id="GO:0004016">
    <property type="term" value="F:adenylate cyclase activity"/>
    <property type="evidence" value="ECO:0007669"/>
    <property type="project" value="UniProtKB-ARBA"/>
</dbReference>
<dbReference type="GO" id="GO:0035556">
    <property type="term" value="P:intracellular signal transduction"/>
    <property type="evidence" value="ECO:0007669"/>
    <property type="project" value="InterPro"/>
</dbReference>
<evidence type="ECO:0000256" key="7">
    <source>
        <dbReference type="PROSITE-ProRule" id="PRU00339"/>
    </source>
</evidence>
<dbReference type="CDD" id="cd07302">
    <property type="entry name" value="CHD"/>
    <property type="match status" value="1"/>
</dbReference>
<dbReference type="InterPro" id="IPR050697">
    <property type="entry name" value="Adenylyl/Guanylyl_Cyclase_3/4"/>
</dbReference>
<dbReference type="InterPro" id="IPR029787">
    <property type="entry name" value="Nucleotide_cyclase"/>
</dbReference>
<protein>
    <submittedName>
        <fullName evidence="10">CHASE2 domain-containing protein</fullName>
    </submittedName>
</protein>
<evidence type="ECO:0000259" key="9">
    <source>
        <dbReference type="PROSITE" id="PS50125"/>
    </source>
</evidence>
<proteinExistence type="inferred from homology"/>
<dbReference type="PROSITE" id="PS50005">
    <property type="entry name" value="TPR"/>
    <property type="match status" value="1"/>
</dbReference>
<comment type="similarity">
    <text evidence="2">Belongs to the adenylyl cyclase class-3 family.</text>
</comment>
<dbReference type="AlphaFoldDB" id="A0A3A4P1D6"/>
<feature type="transmembrane region" description="Helical" evidence="8">
    <location>
        <begin position="573"/>
        <end position="591"/>
    </location>
</feature>
<dbReference type="SUPFAM" id="SSF48452">
    <property type="entry name" value="TPR-like"/>
    <property type="match status" value="1"/>
</dbReference>
<organism evidence="10 11">
    <name type="scientific">Abyssobacteria bacterium (strain SURF_5)</name>
    <dbReference type="NCBI Taxonomy" id="2093360"/>
    <lineage>
        <taxon>Bacteria</taxon>
        <taxon>Pseudomonadati</taxon>
        <taxon>Candidatus Hydrogenedentota</taxon>
        <taxon>Candidatus Abyssobacteria</taxon>
    </lineage>
</organism>
<dbReference type="FunFam" id="3.30.70.1230:FF:000016">
    <property type="entry name" value="Adenylate/guanylate cyclase domain-containing protein"/>
    <property type="match status" value="1"/>
</dbReference>
<dbReference type="GO" id="GO:0030313">
    <property type="term" value="C:cell envelope"/>
    <property type="evidence" value="ECO:0007669"/>
    <property type="project" value="UniProtKB-SubCell"/>
</dbReference>
<dbReference type="PANTHER" id="PTHR43081">
    <property type="entry name" value="ADENYLATE CYCLASE, TERMINAL-DIFFERENTIATION SPECIFIC-RELATED"/>
    <property type="match status" value="1"/>
</dbReference>
<keyword evidence="7" id="KW-0802">TPR repeat</keyword>
<dbReference type="Gene3D" id="3.30.70.1230">
    <property type="entry name" value="Nucleotide cyclase"/>
    <property type="match status" value="1"/>
</dbReference>
<evidence type="ECO:0000256" key="3">
    <source>
        <dbReference type="ARBA" id="ARBA00022475"/>
    </source>
</evidence>